<organism evidence="5 6">
    <name type="scientific">[Clostridium] methylpentosum DSM 5476</name>
    <dbReference type="NCBI Taxonomy" id="537013"/>
    <lineage>
        <taxon>Bacteria</taxon>
        <taxon>Bacillati</taxon>
        <taxon>Bacillota</taxon>
        <taxon>Clostridia</taxon>
        <taxon>Eubacteriales</taxon>
        <taxon>Oscillospiraceae</taxon>
        <taxon>Oscillospiraceae incertae sedis</taxon>
    </lineage>
</organism>
<dbReference type="AlphaFoldDB" id="C0E9M2"/>
<dbReference type="Pfam" id="PF02502">
    <property type="entry name" value="LacAB_rpiB"/>
    <property type="match status" value="1"/>
</dbReference>
<dbReference type="InterPro" id="IPR036569">
    <property type="entry name" value="RpiB_LacA_LacB_sf"/>
</dbReference>
<dbReference type="InterPro" id="IPR003500">
    <property type="entry name" value="RpiB_LacA_LacB"/>
</dbReference>
<dbReference type="eggNOG" id="COG0698">
    <property type="taxonomic scope" value="Bacteria"/>
</dbReference>
<dbReference type="HOGENOM" id="CLU_091396_4_1_9"/>
<feature type="binding site" evidence="4">
    <location>
        <position position="98"/>
    </location>
    <ligand>
        <name>D-ribulose 5-phosphate</name>
        <dbReference type="ChEBI" id="CHEBI:58121"/>
    </ligand>
</feature>
<gene>
    <name evidence="5" type="primary">rpiB</name>
    <name evidence="5" type="ORF">CLOSTMETH_00521</name>
</gene>
<evidence type="ECO:0000313" key="5">
    <source>
        <dbReference type="EMBL" id="EEG31787.1"/>
    </source>
</evidence>
<dbReference type="GO" id="GO:0005975">
    <property type="term" value="P:carbohydrate metabolic process"/>
    <property type="evidence" value="ECO:0007669"/>
    <property type="project" value="InterPro"/>
</dbReference>
<feature type="binding site" evidence="4">
    <location>
        <position position="108"/>
    </location>
    <ligand>
        <name>D-ribulose 5-phosphate</name>
        <dbReference type="ChEBI" id="CHEBI:58121"/>
    </ligand>
</feature>
<feature type="binding site" evidence="4">
    <location>
        <begin position="65"/>
        <end position="69"/>
    </location>
    <ligand>
        <name>D-ribulose 5-phosphate</name>
        <dbReference type="ChEBI" id="CHEBI:58121"/>
    </ligand>
</feature>
<reference evidence="5 6" key="1">
    <citation type="submission" date="2009-01" db="EMBL/GenBank/DDBJ databases">
        <authorList>
            <person name="Fulton L."/>
            <person name="Clifton S."/>
            <person name="Fulton B."/>
            <person name="Xu J."/>
            <person name="Minx P."/>
            <person name="Pepin K.H."/>
            <person name="Johnson M."/>
            <person name="Bhonagiri V."/>
            <person name="Nash W.E."/>
            <person name="Mardis E.R."/>
            <person name="Wilson R.K."/>
        </authorList>
    </citation>
    <scope>NUCLEOTIDE SEQUENCE [LARGE SCALE GENOMIC DNA]</scope>
    <source>
        <strain evidence="5 6">DSM 5476</strain>
    </source>
</reference>
<dbReference type="Gene3D" id="3.40.1400.10">
    <property type="entry name" value="Sugar-phosphate isomerase, RpiB/LacA/LacB"/>
    <property type="match status" value="1"/>
</dbReference>
<comment type="caution">
    <text evidence="5">The sequence shown here is derived from an EMBL/GenBank/DDBJ whole genome shotgun (WGS) entry which is preliminary data.</text>
</comment>
<evidence type="ECO:0000256" key="4">
    <source>
        <dbReference type="PIRSR" id="PIRSR005384-2"/>
    </source>
</evidence>
<feature type="active site" description="Proton acceptor" evidence="3">
    <location>
        <position position="64"/>
    </location>
</feature>
<dbReference type="SUPFAM" id="SSF89623">
    <property type="entry name" value="Ribose/Galactose isomerase RpiB/AlsB"/>
    <property type="match status" value="1"/>
</dbReference>
<evidence type="ECO:0000256" key="2">
    <source>
        <dbReference type="ARBA" id="ARBA00023235"/>
    </source>
</evidence>
<reference evidence="5 6" key="2">
    <citation type="submission" date="2009-02" db="EMBL/GenBank/DDBJ databases">
        <title>Draft genome sequence of Clostridium methylpentosum (DSM 5476).</title>
        <authorList>
            <person name="Sudarsanam P."/>
            <person name="Ley R."/>
            <person name="Guruge J."/>
            <person name="Turnbaugh P.J."/>
            <person name="Mahowald M."/>
            <person name="Liep D."/>
            <person name="Gordon J."/>
        </authorList>
    </citation>
    <scope>NUCLEOTIDE SEQUENCE [LARGE SCALE GENOMIC DNA]</scope>
    <source>
        <strain evidence="5 6">DSM 5476</strain>
    </source>
</reference>
<keyword evidence="6" id="KW-1185">Reference proteome</keyword>
<proteinExistence type="inferred from homology"/>
<dbReference type="NCBIfam" id="NF004051">
    <property type="entry name" value="PRK05571.1"/>
    <property type="match status" value="1"/>
</dbReference>
<evidence type="ECO:0000256" key="1">
    <source>
        <dbReference type="ARBA" id="ARBA00008754"/>
    </source>
</evidence>
<evidence type="ECO:0000313" key="6">
    <source>
        <dbReference type="Proteomes" id="UP000003340"/>
    </source>
</evidence>
<dbReference type="InterPro" id="IPR004785">
    <property type="entry name" value="RpiB"/>
</dbReference>
<dbReference type="STRING" id="537013.CLOSTMETH_00521"/>
<accession>C0E9M2</accession>
<feature type="binding site" evidence="4">
    <location>
        <begin position="7"/>
        <end position="8"/>
    </location>
    <ligand>
        <name>D-ribulose 5-phosphate</name>
        <dbReference type="ChEBI" id="CHEBI:58121"/>
    </ligand>
</feature>
<dbReference type="PIRSF" id="PIRSF005384">
    <property type="entry name" value="RpiB_LacA_B"/>
    <property type="match status" value="1"/>
</dbReference>
<dbReference type="EMBL" id="ACEC01000021">
    <property type="protein sequence ID" value="EEG31787.1"/>
    <property type="molecule type" value="Genomic_DNA"/>
</dbReference>
<sequence length="145" mass="15662">MIALGSDHGGFELKREIANYLTERGIPFEDFGTHSPDSCDYPDMAVEPCEAVANGRCDQAILICGTGIGISMAANKIHGIRAAVCSDYFSAKYTRLHNDANVLCLGGRVVGPGLACELVEVFLNTPFEGGRHSGRIEKLMKLEEK</sequence>
<feature type="active site" description="Proton donor" evidence="3">
    <location>
        <position position="97"/>
    </location>
</feature>
<keyword evidence="2 5" id="KW-0413">Isomerase</keyword>
<dbReference type="Proteomes" id="UP000003340">
    <property type="component" value="Unassembled WGS sequence"/>
</dbReference>
<comment type="similarity">
    <text evidence="1">Belongs to the LacAB/RpiB family.</text>
</comment>
<dbReference type="PANTHER" id="PTHR43732">
    <property type="entry name" value="RIBOSE 5-PHOSPHATE ISOMERASE-RELATED"/>
    <property type="match status" value="1"/>
</dbReference>
<feature type="binding site" evidence="4">
    <location>
        <position position="131"/>
    </location>
    <ligand>
        <name>D-ribulose 5-phosphate</name>
        <dbReference type="ChEBI" id="CHEBI:58121"/>
    </ligand>
</feature>
<dbReference type="PANTHER" id="PTHR43732:SF1">
    <property type="entry name" value="RIBOSE 5-PHOSPHATE ISOMERASE"/>
    <property type="match status" value="1"/>
</dbReference>
<dbReference type="NCBIfam" id="TIGR00689">
    <property type="entry name" value="rpiB_lacA_lacB"/>
    <property type="match status" value="1"/>
</dbReference>
<feature type="binding site" evidence="4">
    <location>
        <position position="135"/>
    </location>
    <ligand>
        <name>D-ribulose 5-phosphate</name>
        <dbReference type="ChEBI" id="CHEBI:58121"/>
    </ligand>
</feature>
<evidence type="ECO:0000256" key="3">
    <source>
        <dbReference type="PIRSR" id="PIRSR005384-1"/>
    </source>
</evidence>
<protein>
    <submittedName>
        <fullName evidence="5">Ribose-5-phosphate isomerase B</fullName>
        <ecNumber evidence="5">5.3.1.6</ecNumber>
    </submittedName>
</protein>
<dbReference type="GO" id="GO:0004751">
    <property type="term" value="F:ribose-5-phosphate isomerase activity"/>
    <property type="evidence" value="ECO:0007669"/>
    <property type="project" value="UniProtKB-EC"/>
</dbReference>
<dbReference type="EC" id="5.3.1.6" evidence="5"/>
<dbReference type="NCBIfam" id="TIGR01120">
    <property type="entry name" value="rpiB"/>
    <property type="match status" value="1"/>
</dbReference>
<name>C0E9M2_9FIRM</name>
<dbReference type="InterPro" id="IPR051812">
    <property type="entry name" value="SPI_LacAB/RpiB"/>
</dbReference>